<dbReference type="SUPFAM" id="SSF160113">
    <property type="entry name" value="YegP-like"/>
    <property type="match status" value="2"/>
</dbReference>
<dbReference type="RefSeq" id="WP_345549650.1">
    <property type="nucleotide sequence ID" value="NZ_BAAAZA010000009.1"/>
</dbReference>
<accession>A0ABP7K966</accession>
<dbReference type="Proteomes" id="UP001501563">
    <property type="component" value="Unassembled WGS sequence"/>
</dbReference>
<dbReference type="InterPro" id="IPR036913">
    <property type="entry name" value="YegP-like_sf"/>
</dbReference>
<keyword evidence="2" id="KW-1185">Reference proteome</keyword>
<comment type="caution">
    <text evidence="1">The sequence shown here is derived from an EMBL/GenBank/DDBJ whole genome shotgun (WGS) entry which is preliminary data.</text>
</comment>
<protein>
    <recommendedName>
        <fullName evidence="3">DUF1508 domain-containing protein</fullName>
    </recommendedName>
</protein>
<reference evidence="2" key="1">
    <citation type="journal article" date="2019" name="Int. J. Syst. Evol. Microbiol.">
        <title>The Global Catalogue of Microorganisms (GCM) 10K type strain sequencing project: providing services to taxonomists for standard genome sequencing and annotation.</title>
        <authorList>
            <consortium name="The Broad Institute Genomics Platform"/>
            <consortium name="The Broad Institute Genome Sequencing Center for Infectious Disease"/>
            <person name="Wu L."/>
            <person name="Ma J."/>
        </authorList>
    </citation>
    <scope>NUCLEOTIDE SEQUENCE [LARGE SCALE GENOMIC DNA]</scope>
    <source>
        <strain evidence="2">JCM 16578</strain>
    </source>
</reference>
<gene>
    <name evidence="1" type="ORF">GCM10022207_38680</name>
</gene>
<name>A0ABP7K966_9ACTN</name>
<evidence type="ECO:0000313" key="1">
    <source>
        <dbReference type="EMBL" id="GAA3869902.1"/>
    </source>
</evidence>
<sequence>MGQSGGAARSAAPVLGMRCLTDLDEEGRYGWRLVASNGRPVAVSAASYDTHARCRAAFVRLCERHTDIAGGIQHSAEGGGWVWVLWETSGRHLARSARMYERHATCRSSYERFRTMVPELAAVGPELWGET</sequence>
<dbReference type="EMBL" id="BAAAZA010000009">
    <property type="protein sequence ID" value="GAA3869902.1"/>
    <property type="molecule type" value="Genomic_DNA"/>
</dbReference>
<proteinExistence type="predicted"/>
<organism evidence="1 2">
    <name type="scientific">Streptomyces lannensis</name>
    <dbReference type="NCBI Taxonomy" id="766498"/>
    <lineage>
        <taxon>Bacteria</taxon>
        <taxon>Bacillati</taxon>
        <taxon>Actinomycetota</taxon>
        <taxon>Actinomycetes</taxon>
        <taxon>Kitasatosporales</taxon>
        <taxon>Streptomycetaceae</taxon>
        <taxon>Streptomyces</taxon>
    </lineage>
</organism>
<dbReference type="Gene3D" id="2.30.29.80">
    <property type="match status" value="1"/>
</dbReference>
<evidence type="ECO:0008006" key="3">
    <source>
        <dbReference type="Google" id="ProtNLM"/>
    </source>
</evidence>
<evidence type="ECO:0000313" key="2">
    <source>
        <dbReference type="Proteomes" id="UP001501563"/>
    </source>
</evidence>